<dbReference type="InterPro" id="IPR023824">
    <property type="entry name" value="CHP04073_exosortase-affil"/>
</dbReference>
<evidence type="ECO:0000313" key="2">
    <source>
        <dbReference type="EMBL" id="BBL35982.1"/>
    </source>
</evidence>
<name>A0A4Y1YP69_9PROT</name>
<evidence type="ECO:0000256" key="1">
    <source>
        <dbReference type="SAM" id="SignalP"/>
    </source>
</evidence>
<evidence type="ECO:0000313" key="3">
    <source>
        <dbReference type="Proteomes" id="UP000316473"/>
    </source>
</evidence>
<dbReference type="KEGG" id="nst:Nstercoris_02261"/>
<dbReference type="Proteomes" id="UP000316473">
    <property type="component" value="Chromosome"/>
</dbReference>
<dbReference type="NCBIfam" id="TIGR04073">
    <property type="entry name" value="exo_TIGR04073"/>
    <property type="match status" value="1"/>
</dbReference>
<protein>
    <recommendedName>
        <fullName evidence="4">Exosortase-associated protein, TIGR04073 family</fullName>
    </recommendedName>
</protein>
<accession>A0A4Y1YP69</accession>
<reference evidence="2 3" key="1">
    <citation type="submission" date="2019-06" db="EMBL/GenBank/DDBJ databases">
        <title>Nitrosomonas stercoris KYUHI-S whole genome shotgun sequence.</title>
        <authorList>
            <person name="Nakagawa T."/>
            <person name="Tsuchiya Y."/>
            <person name="Takahashi R."/>
        </authorList>
    </citation>
    <scope>NUCLEOTIDE SEQUENCE [LARGE SCALE GENOMIC DNA]</scope>
    <source>
        <strain evidence="2 3">KYUHI-S</strain>
    </source>
</reference>
<keyword evidence="3" id="KW-1185">Reference proteome</keyword>
<feature type="chain" id="PRO_5021216281" description="Exosortase-associated protein, TIGR04073 family" evidence="1">
    <location>
        <begin position="24"/>
        <end position="120"/>
    </location>
</feature>
<proteinExistence type="predicted"/>
<dbReference type="EMBL" id="AP019755">
    <property type="protein sequence ID" value="BBL35982.1"/>
    <property type="molecule type" value="Genomic_DNA"/>
</dbReference>
<keyword evidence="1" id="KW-0732">Signal</keyword>
<gene>
    <name evidence="2" type="ORF">Nstercoris_02261</name>
</gene>
<feature type="signal peptide" evidence="1">
    <location>
        <begin position="1"/>
        <end position="23"/>
    </location>
</feature>
<dbReference type="AlphaFoldDB" id="A0A4Y1YP69"/>
<organism evidence="2 3">
    <name type="scientific">Nitrosomonas stercoris</name>
    <dbReference type="NCBI Taxonomy" id="1444684"/>
    <lineage>
        <taxon>Bacteria</taxon>
        <taxon>Pseudomonadati</taxon>
        <taxon>Pseudomonadota</taxon>
        <taxon>Betaproteobacteria</taxon>
        <taxon>Nitrosomonadales</taxon>
        <taxon>Nitrosomonadaceae</taxon>
        <taxon>Nitrosomonas</taxon>
    </lineage>
</organism>
<evidence type="ECO:0008006" key="4">
    <source>
        <dbReference type="Google" id="ProtNLM"/>
    </source>
</evidence>
<sequence length="120" mass="13086">MKSISTILLPVILSFFLVFNAHAADSYPEKAGEKLATGVANLVTGIGEIPKNMMISSQKKGTIYGVTAGFFVGVVQTIGRTVSGVFDVATFLIPTTSLAQPTYIWDDFNRETTYSAWRMR</sequence>